<name>A0A5B7D0Y1_PORTR</name>
<reference evidence="2 3" key="1">
    <citation type="submission" date="2019-05" db="EMBL/GenBank/DDBJ databases">
        <title>Another draft genome of Portunus trituberculatus and its Hox gene families provides insights of decapod evolution.</title>
        <authorList>
            <person name="Jeong J.-H."/>
            <person name="Song I."/>
            <person name="Kim S."/>
            <person name="Choi T."/>
            <person name="Kim D."/>
            <person name="Ryu S."/>
            <person name="Kim W."/>
        </authorList>
    </citation>
    <scope>NUCLEOTIDE SEQUENCE [LARGE SCALE GENOMIC DNA]</scope>
    <source>
        <tissue evidence="2">Muscle</tissue>
    </source>
</reference>
<keyword evidence="3" id="KW-1185">Reference proteome</keyword>
<evidence type="ECO:0000256" key="1">
    <source>
        <dbReference type="SAM" id="MobiDB-lite"/>
    </source>
</evidence>
<accession>A0A5B7D0Y1</accession>
<feature type="region of interest" description="Disordered" evidence="1">
    <location>
        <begin position="1"/>
        <end position="32"/>
    </location>
</feature>
<proteinExistence type="predicted"/>
<organism evidence="2 3">
    <name type="scientific">Portunus trituberculatus</name>
    <name type="common">Swimming crab</name>
    <name type="synonym">Neptunus trituberculatus</name>
    <dbReference type="NCBI Taxonomy" id="210409"/>
    <lineage>
        <taxon>Eukaryota</taxon>
        <taxon>Metazoa</taxon>
        <taxon>Ecdysozoa</taxon>
        <taxon>Arthropoda</taxon>
        <taxon>Crustacea</taxon>
        <taxon>Multicrustacea</taxon>
        <taxon>Malacostraca</taxon>
        <taxon>Eumalacostraca</taxon>
        <taxon>Eucarida</taxon>
        <taxon>Decapoda</taxon>
        <taxon>Pleocyemata</taxon>
        <taxon>Brachyura</taxon>
        <taxon>Eubrachyura</taxon>
        <taxon>Portunoidea</taxon>
        <taxon>Portunidae</taxon>
        <taxon>Portuninae</taxon>
        <taxon>Portunus</taxon>
    </lineage>
</organism>
<protein>
    <submittedName>
        <fullName evidence="2">Uncharacterized protein</fullName>
    </submittedName>
</protein>
<dbReference type="AlphaFoldDB" id="A0A5B7D0Y1"/>
<dbReference type="EMBL" id="VSRR010000404">
    <property type="protein sequence ID" value="MPC15128.1"/>
    <property type="molecule type" value="Genomic_DNA"/>
</dbReference>
<sequence length="92" mass="10042">MARSIEDPDVTTVEAEPGHSVASGKPRGWHGSKDEFLVTCCSECRMSSKLCHADIKQAVVSHSTRMLDSSCGVMERRPQTLVTKNLGLLARL</sequence>
<evidence type="ECO:0000313" key="3">
    <source>
        <dbReference type="Proteomes" id="UP000324222"/>
    </source>
</evidence>
<gene>
    <name evidence="2" type="ORF">E2C01_007911</name>
</gene>
<comment type="caution">
    <text evidence="2">The sequence shown here is derived from an EMBL/GenBank/DDBJ whole genome shotgun (WGS) entry which is preliminary data.</text>
</comment>
<dbReference type="Proteomes" id="UP000324222">
    <property type="component" value="Unassembled WGS sequence"/>
</dbReference>
<evidence type="ECO:0000313" key="2">
    <source>
        <dbReference type="EMBL" id="MPC15128.1"/>
    </source>
</evidence>